<evidence type="ECO:0000313" key="3">
    <source>
        <dbReference type="EMBL" id="DBA05030.1"/>
    </source>
</evidence>
<evidence type="ECO:0000313" key="4">
    <source>
        <dbReference type="Proteomes" id="UP001146120"/>
    </source>
</evidence>
<evidence type="ECO:0000256" key="1">
    <source>
        <dbReference type="SAM" id="MobiDB-lite"/>
    </source>
</evidence>
<keyword evidence="2" id="KW-0732">Signal</keyword>
<feature type="chain" id="PRO_5043539559" evidence="2">
    <location>
        <begin position="26"/>
        <end position="370"/>
    </location>
</feature>
<name>A0AAV2ZQK5_9STRA</name>
<keyword evidence="4" id="KW-1185">Reference proteome</keyword>
<feature type="region of interest" description="Disordered" evidence="1">
    <location>
        <begin position="176"/>
        <end position="198"/>
    </location>
</feature>
<proteinExistence type="predicted"/>
<gene>
    <name evidence="3" type="ORF">N0F65_000718</name>
</gene>
<accession>A0AAV2ZQK5</accession>
<comment type="caution">
    <text evidence="3">The sequence shown here is derived from an EMBL/GenBank/DDBJ whole genome shotgun (WGS) entry which is preliminary data.</text>
</comment>
<protein>
    <submittedName>
        <fullName evidence="3">Uncharacterized protein</fullName>
    </submittedName>
</protein>
<reference evidence="3" key="1">
    <citation type="submission" date="2022-11" db="EMBL/GenBank/DDBJ databases">
        <authorList>
            <person name="Morgan W.R."/>
            <person name="Tartar A."/>
        </authorList>
    </citation>
    <scope>NUCLEOTIDE SEQUENCE</scope>
    <source>
        <strain evidence="3">ARSEF 373</strain>
    </source>
</reference>
<dbReference type="Proteomes" id="UP001146120">
    <property type="component" value="Unassembled WGS sequence"/>
</dbReference>
<reference evidence="3" key="2">
    <citation type="journal article" date="2023" name="Microbiol Resour">
        <title>Decontamination and Annotation of the Draft Genome Sequence of the Oomycete Lagenidium giganteum ARSEF 373.</title>
        <authorList>
            <person name="Morgan W.R."/>
            <person name="Tartar A."/>
        </authorList>
    </citation>
    <scope>NUCLEOTIDE SEQUENCE</scope>
    <source>
        <strain evidence="3">ARSEF 373</strain>
    </source>
</reference>
<sequence>MKILRRLLPIAVFLGSDYFITQSDAANVTAYSATTYFADTNRTVAAGVAITPAKATCAPSTTHNGQTLVTCFFASTSDDVDAVLSKTFGSQPYGSIFRFGDTVGSIALDVKAVVADGSCVRINNHYYQARLNPDFSVEISVSADNCRSTLETFSLTKVNKYQSRTEMIARNMEAGGSTSYVSTTPAPTSVPNTTASTTQAPSEYTPYILPRCRSNVVALQSDTGGMVAICRYCTNVQKLSESAMLNTFSPVGITDAQWYLWRFPNGKVSLQNVASGKFLGRCPACYDIPYAIYYDTYNSAFVHVEKPAETSSAQFDLVDVRPGFVAFRSDVGQYLTRCSNCVSSHIRDALFVKSYNPFADTSSQFKVFCR</sequence>
<dbReference type="AlphaFoldDB" id="A0AAV2ZQK5"/>
<dbReference type="CDD" id="cd00257">
    <property type="entry name" value="beta-trefoil_FSCN-like"/>
    <property type="match status" value="1"/>
</dbReference>
<organism evidence="3 4">
    <name type="scientific">Lagenidium giganteum</name>
    <dbReference type="NCBI Taxonomy" id="4803"/>
    <lineage>
        <taxon>Eukaryota</taxon>
        <taxon>Sar</taxon>
        <taxon>Stramenopiles</taxon>
        <taxon>Oomycota</taxon>
        <taxon>Peronosporomycetes</taxon>
        <taxon>Pythiales</taxon>
        <taxon>Pythiaceae</taxon>
    </lineage>
</organism>
<feature type="signal peptide" evidence="2">
    <location>
        <begin position="1"/>
        <end position="25"/>
    </location>
</feature>
<dbReference type="EMBL" id="DAKRPA010000003">
    <property type="protein sequence ID" value="DBA05030.1"/>
    <property type="molecule type" value="Genomic_DNA"/>
</dbReference>
<evidence type="ECO:0000256" key="2">
    <source>
        <dbReference type="SAM" id="SignalP"/>
    </source>
</evidence>